<dbReference type="PANTHER" id="PTHR22602:SF0">
    <property type="entry name" value="TRANSFERASE CAF17, MITOCHONDRIAL-RELATED"/>
    <property type="match status" value="1"/>
</dbReference>
<sequence length="289" mass="30813">MSFKPNPAPLTCPTLPGIGLLRAAGRDAAAFLQAQAMNDVNALAPGRWQWNGLLTPKGRVIALFALLREADDQFLLVLPDYAAEDMAAHLKKFIFRSKLSLQPLDQWRACAGPAPSGPDRALANGDADAGWVLDLSGDGTDRGLWLLPAGDGAIADEDPETTQAWRQADLAHGLPRLPGDQRETWTPQMLSLDRLGAFSLKKGCYPGQEIVSRTHYLGQAKRGLVRLQAKSAPPAGTPVLDPQGRELGRLVCAGGDQLLAVLATDPDAGDLSAAGQPLVRRELLNGLAR</sequence>
<evidence type="ECO:0000313" key="2">
    <source>
        <dbReference type="EMBL" id="GGA74348.1"/>
    </source>
</evidence>
<dbReference type="Gene3D" id="3.30.1360.120">
    <property type="entry name" value="Probable tRNA modification gtpase trme, domain 1"/>
    <property type="match status" value="2"/>
</dbReference>
<dbReference type="RefSeq" id="WP_188662014.1">
    <property type="nucleotide sequence ID" value="NZ_BMKC01000001.1"/>
</dbReference>
<reference evidence="3" key="1">
    <citation type="journal article" date="2019" name="Int. J. Syst. Evol. Microbiol.">
        <title>The Global Catalogue of Microorganisms (GCM) 10K type strain sequencing project: providing services to taxonomists for standard genome sequencing and annotation.</title>
        <authorList>
            <consortium name="The Broad Institute Genomics Platform"/>
            <consortium name="The Broad Institute Genome Sequencing Center for Infectious Disease"/>
            <person name="Wu L."/>
            <person name="Ma J."/>
        </authorList>
    </citation>
    <scope>NUCLEOTIDE SEQUENCE [LARGE SCALE GENOMIC DNA]</scope>
    <source>
        <strain evidence="3">CGMCC 1.15905</strain>
    </source>
</reference>
<comment type="caution">
    <text evidence="2">The sequence shown here is derived from an EMBL/GenBank/DDBJ whole genome shotgun (WGS) entry which is preliminary data.</text>
</comment>
<protein>
    <submittedName>
        <fullName evidence="2">Folate-binding protein YgfZ</fullName>
    </submittedName>
</protein>
<organism evidence="2 3">
    <name type="scientific">Arenimonas soli</name>
    <dbReference type="NCBI Taxonomy" id="2269504"/>
    <lineage>
        <taxon>Bacteria</taxon>
        <taxon>Pseudomonadati</taxon>
        <taxon>Pseudomonadota</taxon>
        <taxon>Gammaproteobacteria</taxon>
        <taxon>Lysobacterales</taxon>
        <taxon>Lysobacteraceae</taxon>
        <taxon>Arenimonas</taxon>
    </lineage>
</organism>
<dbReference type="InterPro" id="IPR027266">
    <property type="entry name" value="TrmE/GcvT-like"/>
</dbReference>
<accession>A0ABQ1HG35</accession>
<gene>
    <name evidence="2" type="ORF">GCM10011521_10650</name>
</gene>
<name>A0ABQ1HG35_9GAMM</name>
<dbReference type="SUPFAM" id="SSF103025">
    <property type="entry name" value="Folate-binding domain"/>
    <property type="match status" value="1"/>
</dbReference>
<keyword evidence="1" id="KW-0809">Transit peptide</keyword>
<evidence type="ECO:0000313" key="3">
    <source>
        <dbReference type="Proteomes" id="UP000623419"/>
    </source>
</evidence>
<dbReference type="InterPro" id="IPR045179">
    <property type="entry name" value="YgfZ/GcvT"/>
</dbReference>
<dbReference type="EMBL" id="BMKC01000001">
    <property type="protein sequence ID" value="GGA74348.1"/>
    <property type="molecule type" value="Genomic_DNA"/>
</dbReference>
<evidence type="ECO:0000256" key="1">
    <source>
        <dbReference type="ARBA" id="ARBA00022946"/>
    </source>
</evidence>
<dbReference type="NCBIfam" id="TIGR03317">
    <property type="entry name" value="ygfZ_signature"/>
    <property type="match status" value="1"/>
</dbReference>
<dbReference type="Proteomes" id="UP000623419">
    <property type="component" value="Unassembled WGS sequence"/>
</dbReference>
<proteinExistence type="predicted"/>
<dbReference type="PANTHER" id="PTHR22602">
    <property type="entry name" value="TRANSFERASE CAF17, MITOCHONDRIAL-RELATED"/>
    <property type="match status" value="1"/>
</dbReference>
<dbReference type="InterPro" id="IPR017703">
    <property type="entry name" value="YgfZ/GCV_T_CS"/>
</dbReference>
<keyword evidence="3" id="KW-1185">Reference proteome</keyword>